<dbReference type="RefSeq" id="WP_091261366.1">
    <property type="nucleotide sequence ID" value="NZ_FNDE01000048.1"/>
</dbReference>
<dbReference type="InterPro" id="IPR046462">
    <property type="entry name" value="TerL_nuclease"/>
</dbReference>
<dbReference type="PANTHER" id="PTHR41287">
    <property type="match status" value="1"/>
</dbReference>
<sequence>MARKKHDVTKYAESVVKGKVLACQFVIQACQRHLDDLKTAKKRGYYFDEEAADHAIEFFDYLKHSKGEWAGRSFWLEPWQKFIVGSIFGWKQKKDGMRRFRTAYIEIPRKNGKSTFSSGIGLYLLVADDEPGAEIYTAATKRDQAKITHGESTRMVRSSPALRKRVGIFKDNLHVLKTNSFYVPLGADADTSDGLNVHGAIVDELHAHKTRDLWDVLETATGARRQPLMLAITTAGFNQTSICYEQHEYAEKILNGTIEDDTYFTFISTIDKDDDWTDPIAWKKANPNFGISIKEDDLARLCKKAQELPTAQNNFLTKRLNVWTQQANRWINLKLWDENGGVVDESALAGRKCYGGLDLSSVSDITAWVMAFPDEKDQEKIDIVARFWCPESRLYDRENRYHAQYQAWEKQGLLYATPGDAIDYEFIKEQIFKDARTFKLIDMNVDRLFQGYQIAMEIEEEGITIVPMGQGFMSYAVPMKEFERRLLKKKINHGGNPILRWMADNLAVKMDPAGNIKPSKADSQGKIDGIVALVMALDRAMRHEDRTSIYEHQDIRTI</sequence>
<reference evidence="3 4" key="1">
    <citation type="submission" date="2016-10" db="EMBL/GenBank/DDBJ databases">
        <authorList>
            <person name="de Groot N.N."/>
        </authorList>
    </citation>
    <scope>NUCLEOTIDE SEQUENCE [LARGE SCALE GENOMIC DNA]</scope>
    <source>
        <strain evidence="3 4">L 420-91</strain>
    </source>
</reference>
<dbReference type="PANTHER" id="PTHR41287:SF1">
    <property type="entry name" value="PROTEIN YMFN"/>
    <property type="match status" value="1"/>
</dbReference>
<dbReference type="OrthoDB" id="9760250at2"/>
<protein>
    <submittedName>
        <fullName evidence="3">Phage terminase-like protein, large subunit, contains N-terminal HTH domain</fullName>
    </submittedName>
</protein>
<proteinExistence type="predicted"/>
<dbReference type="EMBL" id="FNDE01000048">
    <property type="protein sequence ID" value="SDH73233.1"/>
    <property type="molecule type" value="Genomic_DNA"/>
</dbReference>
<dbReference type="InterPro" id="IPR046461">
    <property type="entry name" value="TerL_ATPase"/>
</dbReference>
<dbReference type="Proteomes" id="UP000198956">
    <property type="component" value="Unassembled WGS sequence"/>
</dbReference>
<feature type="domain" description="Terminase large subunit-like endonuclease" evidence="2">
    <location>
        <begin position="258"/>
        <end position="544"/>
    </location>
</feature>
<dbReference type="Gene3D" id="3.40.50.300">
    <property type="entry name" value="P-loop containing nucleotide triphosphate hydrolases"/>
    <property type="match status" value="1"/>
</dbReference>
<dbReference type="Pfam" id="PF03354">
    <property type="entry name" value="TerL_ATPase"/>
    <property type="match status" value="1"/>
</dbReference>
<evidence type="ECO:0000259" key="2">
    <source>
        <dbReference type="Pfam" id="PF20441"/>
    </source>
</evidence>
<evidence type="ECO:0000313" key="4">
    <source>
        <dbReference type="Proteomes" id="UP000198956"/>
    </source>
</evidence>
<gene>
    <name evidence="3" type="ORF">SAMN04489735_104823</name>
</gene>
<dbReference type="Pfam" id="PF20441">
    <property type="entry name" value="TerL_nuclease"/>
    <property type="match status" value="1"/>
</dbReference>
<dbReference type="GO" id="GO:0004519">
    <property type="term" value="F:endonuclease activity"/>
    <property type="evidence" value="ECO:0007669"/>
    <property type="project" value="InterPro"/>
</dbReference>
<feature type="domain" description="Terminase large subunit-like ATPase" evidence="1">
    <location>
        <begin position="78"/>
        <end position="251"/>
    </location>
</feature>
<dbReference type="PROSITE" id="PS51257">
    <property type="entry name" value="PROKAR_LIPOPROTEIN"/>
    <property type="match status" value="1"/>
</dbReference>
<name>A0A1G8ETK1_ANETH</name>
<dbReference type="InterPro" id="IPR005021">
    <property type="entry name" value="Terminase_largesu-like"/>
</dbReference>
<accession>A0A1G8ETK1</accession>
<dbReference type="AlphaFoldDB" id="A0A1G8ETK1"/>
<dbReference type="InterPro" id="IPR027417">
    <property type="entry name" value="P-loop_NTPase"/>
</dbReference>
<evidence type="ECO:0000313" key="3">
    <source>
        <dbReference type="EMBL" id="SDH73233.1"/>
    </source>
</evidence>
<organism evidence="3 4">
    <name type="scientific">Aneurinibacillus thermoaerophilus</name>
    <dbReference type="NCBI Taxonomy" id="143495"/>
    <lineage>
        <taxon>Bacteria</taxon>
        <taxon>Bacillati</taxon>
        <taxon>Bacillota</taxon>
        <taxon>Bacilli</taxon>
        <taxon>Bacillales</taxon>
        <taxon>Paenibacillaceae</taxon>
        <taxon>Aneurinibacillus group</taxon>
        <taxon>Aneurinibacillus</taxon>
    </lineage>
</organism>
<evidence type="ECO:0000259" key="1">
    <source>
        <dbReference type="Pfam" id="PF03354"/>
    </source>
</evidence>